<dbReference type="STRING" id="398578.Daci_3785"/>
<dbReference type="CDD" id="cd13578">
    <property type="entry name" value="PBP2_Bug27"/>
    <property type="match status" value="1"/>
</dbReference>
<dbReference type="SUPFAM" id="SSF53850">
    <property type="entry name" value="Periplasmic binding protein-like II"/>
    <property type="match status" value="1"/>
</dbReference>
<accession>A9C2R8</accession>
<name>A9C2R8_DELAS</name>
<proteinExistence type="inferred from homology"/>
<dbReference type="InterPro" id="IPR042100">
    <property type="entry name" value="Bug_dom1"/>
</dbReference>
<comment type="similarity">
    <text evidence="1">Belongs to the UPF0065 (bug) family.</text>
</comment>
<sequence length="362" mass="37942">MIGYKYLNIYAFSPWQPEPVPSPCLLSNLMKTMPLQTLRTPLATALLSALALVASAQASAQGAGAWPSKPIRIVVPFQAGSATDLLSRQVGAGLSTSLGQPVLVENKPGAAAMIGSDTAARAPGDGYTLLMSGPASMVTNRFLYKKLSYNPDAFEKVAIVAVTPNVLLANPSLPFSTLAEMVAYAKANPGKLTYASFGAGTTSHMAGEFLRQAAGIDIVHVPYKGAAEAIPALISGQVSLYFDTIMTALPQVKAGKLRALGVSTASRAAMAPDIPTIAEQGYPGFDIAPWYGIVASHGTPPAVVSRLNTEINKLLNTPEFRERLVATGAEARGGSVADFEAFVKTEVPRTEKLVRQAAIALQ</sequence>
<evidence type="ECO:0000313" key="3">
    <source>
        <dbReference type="Proteomes" id="UP000000784"/>
    </source>
</evidence>
<reference evidence="3" key="2">
    <citation type="submission" date="2007-11" db="EMBL/GenBank/DDBJ databases">
        <title>Complete sequence of Delftia acidovorans DSM 14801 / SPH-1.</title>
        <authorList>
            <person name="Copeland A."/>
            <person name="Lucas S."/>
            <person name="Lapidus A."/>
            <person name="Barry K."/>
            <person name="Glavina del Rio T."/>
            <person name="Dalin E."/>
            <person name="Tice H."/>
            <person name="Pitluck S."/>
            <person name="Lowry S."/>
            <person name="Clum A."/>
            <person name="Schmutz J."/>
            <person name="Larimer F."/>
            <person name="Land M."/>
            <person name="Hauser L."/>
            <person name="Kyrpides N."/>
            <person name="Kim E."/>
            <person name="Schleheck D."/>
            <person name="Richardson P."/>
        </authorList>
    </citation>
    <scope>NUCLEOTIDE SEQUENCE [LARGE SCALE GENOMIC DNA]</scope>
    <source>
        <strain evidence="3">DSM 14801 / SPH-1</strain>
    </source>
</reference>
<dbReference type="Proteomes" id="UP000000784">
    <property type="component" value="Chromosome"/>
</dbReference>
<evidence type="ECO:0008006" key="4">
    <source>
        <dbReference type="Google" id="ProtNLM"/>
    </source>
</evidence>
<dbReference type="HOGENOM" id="CLU_045683_0_0_4"/>
<dbReference type="InterPro" id="IPR005064">
    <property type="entry name" value="BUG"/>
</dbReference>
<dbReference type="Gene3D" id="3.40.190.150">
    <property type="entry name" value="Bordetella uptake gene, domain 1"/>
    <property type="match status" value="1"/>
</dbReference>
<dbReference type="AlphaFoldDB" id="A9C2R8"/>
<gene>
    <name evidence="2" type="ordered locus">Daci_3785</name>
</gene>
<dbReference type="Pfam" id="PF03401">
    <property type="entry name" value="TctC"/>
    <property type="match status" value="1"/>
</dbReference>
<protein>
    <recommendedName>
        <fullName evidence="4">Tripartite tricarboxylate transporter substrate binding protein</fullName>
    </recommendedName>
</protein>
<dbReference type="Gene3D" id="3.40.190.10">
    <property type="entry name" value="Periplasmic binding protein-like II"/>
    <property type="match status" value="1"/>
</dbReference>
<evidence type="ECO:0000256" key="1">
    <source>
        <dbReference type="ARBA" id="ARBA00006987"/>
    </source>
</evidence>
<dbReference type="PANTHER" id="PTHR42928:SF5">
    <property type="entry name" value="BLR1237 PROTEIN"/>
    <property type="match status" value="1"/>
</dbReference>
<dbReference type="KEGG" id="dac:Daci_3785"/>
<dbReference type="EMBL" id="CP000884">
    <property type="protein sequence ID" value="ABX36417.1"/>
    <property type="molecule type" value="Genomic_DNA"/>
</dbReference>
<dbReference type="eggNOG" id="COG3181">
    <property type="taxonomic scope" value="Bacteria"/>
</dbReference>
<dbReference type="PANTHER" id="PTHR42928">
    <property type="entry name" value="TRICARBOXYLATE-BINDING PROTEIN"/>
    <property type="match status" value="1"/>
</dbReference>
<evidence type="ECO:0000313" key="2">
    <source>
        <dbReference type="EMBL" id="ABX36417.1"/>
    </source>
</evidence>
<dbReference type="PIRSF" id="PIRSF017082">
    <property type="entry name" value="YflP"/>
    <property type="match status" value="1"/>
</dbReference>
<organism evidence="2 3">
    <name type="scientific">Delftia acidovorans (strain DSM 14801 / SPH-1)</name>
    <dbReference type="NCBI Taxonomy" id="398578"/>
    <lineage>
        <taxon>Bacteria</taxon>
        <taxon>Pseudomonadati</taxon>
        <taxon>Pseudomonadota</taxon>
        <taxon>Betaproteobacteria</taxon>
        <taxon>Burkholderiales</taxon>
        <taxon>Comamonadaceae</taxon>
        <taxon>Delftia</taxon>
    </lineage>
</organism>
<reference evidence="2 3" key="1">
    <citation type="journal article" date="2004" name="Appl. Environ. Microbiol.">
        <title>Mineralization of individual congeners of linear alkylbenzenesulfonate by defined pairs of heterotrophic bacteria.</title>
        <authorList>
            <person name="Schleheck D."/>
            <person name="Knepper T.P."/>
            <person name="Fischer K."/>
            <person name="Cook A.M."/>
        </authorList>
    </citation>
    <scope>NUCLEOTIDE SEQUENCE [LARGE SCALE GENOMIC DNA]</scope>
    <source>
        <strain evidence="3">DSM 14801 / SPH-1</strain>
    </source>
</reference>
<keyword evidence="3" id="KW-1185">Reference proteome</keyword>